<evidence type="ECO:0000313" key="2">
    <source>
        <dbReference type="EMBL" id="PSK91579.1"/>
    </source>
</evidence>
<dbReference type="InterPro" id="IPR034660">
    <property type="entry name" value="DinB/YfiT-like"/>
</dbReference>
<dbReference type="InterPro" id="IPR024775">
    <property type="entry name" value="DinB-like"/>
</dbReference>
<protein>
    <submittedName>
        <fullName evidence="2">DinB family protein</fullName>
    </submittedName>
</protein>
<dbReference type="EMBL" id="PYGD01000005">
    <property type="protein sequence ID" value="PSK91579.1"/>
    <property type="molecule type" value="Genomic_DNA"/>
</dbReference>
<dbReference type="Pfam" id="PF12867">
    <property type="entry name" value="DinB_2"/>
    <property type="match status" value="1"/>
</dbReference>
<organism evidence="2 3">
    <name type="scientific">Taibaiella chishuiensis</name>
    <dbReference type="NCBI Taxonomy" id="1434707"/>
    <lineage>
        <taxon>Bacteria</taxon>
        <taxon>Pseudomonadati</taxon>
        <taxon>Bacteroidota</taxon>
        <taxon>Chitinophagia</taxon>
        <taxon>Chitinophagales</taxon>
        <taxon>Chitinophagaceae</taxon>
        <taxon>Taibaiella</taxon>
    </lineage>
</organism>
<sequence>MGLQNTNYNQNMTISEAIASHLLDVFFGESWTDVWIFHTLEDLDWKEAIQPTAGSPNTIASLLHHITFYNKVIQQRLQGTDPVIGEANGFDLPPVHNAEDWIWMKTLNLQSATDLAEMIRQLPDTVLHQSIGNVPGASSYYKQLHGVIEHAYYHLGQIVILKNLIRKQQQ</sequence>
<dbReference type="Gene3D" id="1.20.120.450">
    <property type="entry name" value="dinb family like domain"/>
    <property type="match status" value="1"/>
</dbReference>
<dbReference type="AlphaFoldDB" id="A0A2P8D324"/>
<dbReference type="Proteomes" id="UP000240572">
    <property type="component" value="Unassembled WGS sequence"/>
</dbReference>
<evidence type="ECO:0000259" key="1">
    <source>
        <dbReference type="Pfam" id="PF12867"/>
    </source>
</evidence>
<keyword evidence="3" id="KW-1185">Reference proteome</keyword>
<evidence type="ECO:0000313" key="3">
    <source>
        <dbReference type="Proteomes" id="UP000240572"/>
    </source>
</evidence>
<proteinExistence type="predicted"/>
<comment type="caution">
    <text evidence="2">The sequence shown here is derived from an EMBL/GenBank/DDBJ whole genome shotgun (WGS) entry which is preliminary data.</text>
</comment>
<name>A0A2P8D324_9BACT</name>
<feature type="domain" description="DinB-like" evidence="1">
    <location>
        <begin position="39"/>
        <end position="158"/>
    </location>
</feature>
<gene>
    <name evidence="2" type="ORF">B0I18_105163</name>
</gene>
<reference evidence="2 3" key="1">
    <citation type="submission" date="2018-03" db="EMBL/GenBank/DDBJ databases">
        <title>Genomic Encyclopedia of Type Strains, Phase III (KMG-III): the genomes of soil and plant-associated and newly described type strains.</title>
        <authorList>
            <person name="Whitman W."/>
        </authorList>
    </citation>
    <scope>NUCLEOTIDE SEQUENCE [LARGE SCALE GENOMIC DNA]</scope>
    <source>
        <strain evidence="2 3">CGMCC 1.12700</strain>
    </source>
</reference>
<accession>A0A2P8D324</accession>
<dbReference type="OrthoDB" id="9814103at2"/>
<dbReference type="SUPFAM" id="SSF109854">
    <property type="entry name" value="DinB/YfiT-like putative metalloenzymes"/>
    <property type="match status" value="1"/>
</dbReference>